<dbReference type="PANTHER" id="PTHR30068">
    <property type="entry name" value="URONATE ISOMERASE"/>
    <property type="match status" value="1"/>
</dbReference>
<evidence type="ECO:0000313" key="2">
    <source>
        <dbReference type="Proteomes" id="UP000823865"/>
    </source>
</evidence>
<keyword evidence="1" id="KW-0808">Transferase</keyword>
<dbReference type="GO" id="GO:0016746">
    <property type="term" value="F:acyltransferase activity"/>
    <property type="evidence" value="ECO:0007669"/>
    <property type="project" value="UniProtKB-KW"/>
</dbReference>
<reference evidence="1" key="1">
    <citation type="journal article" date="2021" name="PeerJ">
        <title>Extensive microbial diversity within the chicken gut microbiome revealed by metagenomics and culture.</title>
        <authorList>
            <person name="Gilroy R."/>
            <person name="Ravi A."/>
            <person name="Getino M."/>
            <person name="Pursley I."/>
            <person name="Horton D.L."/>
            <person name="Alikhan N.F."/>
            <person name="Baker D."/>
            <person name="Gharbi K."/>
            <person name="Hall N."/>
            <person name="Watson M."/>
            <person name="Adriaenssens E.M."/>
            <person name="Foster-Nyarko E."/>
            <person name="Jarju S."/>
            <person name="Secka A."/>
            <person name="Antonio M."/>
            <person name="Oren A."/>
            <person name="Chaudhuri R.R."/>
            <person name="La Ragione R."/>
            <person name="Hildebrand F."/>
            <person name="Pallen M.J."/>
        </authorList>
    </citation>
    <scope>NUCLEOTIDE SEQUENCE</scope>
    <source>
        <strain evidence="1">G3-2149</strain>
    </source>
</reference>
<dbReference type="Proteomes" id="UP000823865">
    <property type="component" value="Unassembled WGS sequence"/>
</dbReference>
<accession>A0A9E2L7G0</accession>
<protein>
    <submittedName>
        <fullName evidence="1">Acyltransferase</fullName>
    </submittedName>
</protein>
<dbReference type="EMBL" id="JAHLFU010000226">
    <property type="protein sequence ID" value="MBU3854350.1"/>
    <property type="molecule type" value="Genomic_DNA"/>
</dbReference>
<gene>
    <name evidence="1" type="ORF">H9789_11160</name>
</gene>
<name>A0A9E2L7G0_9BACT</name>
<dbReference type="GO" id="GO:0042840">
    <property type="term" value="P:D-glucuronate catabolic process"/>
    <property type="evidence" value="ECO:0007669"/>
    <property type="project" value="TreeGrafter"/>
</dbReference>
<proteinExistence type="predicted"/>
<organism evidence="1 2">
    <name type="scientific">Candidatus Paraprevotella stercoravium</name>
    <dbReference type="NCBI Taxonomy" id="2838725"/>
    <lineage>
        <taxon>Bacteria</taxon>
        <taxon>Pseudomonadati</taxon>
        <taxon>Bacteroidota</taxon>
        <taxon>Bacteroidia</taxon>
        <taxon>Bacteroidales</taxon>
        <taxon>Prevotellaceae</taxon>
        <taxon>Paraprevotella</taxon>
    </lineage>
</organism>
<sequence>MRTPEEFDEIRPYDAEELPQVFSELVADPEFQEIIRQVLPDQPLEVVCAMLSKCHTSLELQKTFFYPLLKHLAETCGKGIVFDSSSIPDKATPHTFITNHRDIVLDSAFLSVSLLDNGFPTTVEIAIGDNLLIKPWIRKLVRANKSFIVQRSVNIKQMLESSKRLSRYMHYAITQKKENIWIAQREGRAKDCNDRTQDSVLKMIAMGGEGSIIERLKEMNLTPTALSYEYDPCDYLKAQEFQQKRDINGFKKSPQDDLLNMQTGIYGYKGRIFFKTGSCLNDWLDTLDPNMPKGELFKLVAHRIDREIFLSYRLYPGNYIAADLLKESKVYQNHYTEEDVAVFEGYLEKQLEKITLKRPDRAFLRTCILTMYANPVFNQEQAQQELS</sequence>
<dbReference type="AlphaFoldDB" id="A0A9E2L7G0"/>
<keyword evidence="1" id="KW-0012">Acyltransferase</keyword>
<reference evidence="1" key="2">
    <citation type="submission" date="2021-04" db="EMBL/GenBank/DDBJ databases">
        <authorList>
            <person name="Gilroy R."/>
        </authorList>
    </citation>
    <scope>NUCLEOTIDE SEQUENCE</scope>
    <source>
        <strain evidence="1">G3-2149</strain>
    </source>
</reference>
<dbReference type="GO" id="GO:0019698">
    <property type="term" value="P:D-galacturonate catabolic process"/>
    <property type="evidence" value="ECO:0007669"/>
    <property type="project" value="TreeGrafter"/>
</dbReference>
<evidence type="ECO:0000313" key="1">
    <source>
        <dbReference type="EMBL" id="MBU3854350.1"/>
    </source>
</evidence>
<comment type="caution">
    <text evidence="1">The sequence shown here is derived from an EMBL/GenBank/DDBJ whole genome shotgun (WGS) entry which is preliminary data.</text>
</comment>
<dbReference type="PANTHER" id="PTHR30068:SF3">
    <property type="entry name" value="PHOSPHOLIPID_GLYCEROL ACYLTRANSFERASE DOMAIN-CONTAINING PROTEIN"/>
    <property type="match status" value="1"/>
</dbReference>